<protein>
    <submittedName>
        <fullName evidence="4">GNAT family N-acetyltransferase</fullName>
        <ecNumber evidence="4">2.3.1.-</ecNumber>
    </submittedName>
</protein>
<evidence type="ECO:0000256" key="1">
    <source>
        <dbReference type="ARBA" id="ARBA00022679"/>
    </source>
</evidence>
<dbReference type="CDD" id="cd04301">
    <property type="entry name" value="NAT_SF"/>
    <property type="match status" value="1"/>
</dbReference>
<keyword evidence="2 4" id="KW-0012">Acyltransferase</keyword>
<dbReference type="Proteomes" id="UP001597322">
    <property type="component" value="Unassembled WGS sequence"/>
</dbReference>
<dbReference type="PROSITE" id="PS51186">
    <property type="entry name" value="GNAT"/>
    <property type="match status" value="1"/>
</dbReference>
<sequence>MKSTDLVIRPYDAAADLTRLSAIWLSASRIAHPFIGEQQLQEQQVLVETLYLPTAETWVASMTGEAVGFISLLDQFIGGLFIEPCRQGEGIGRALVQHALARKGDLSLDVYTQNRQAFGFYLKLGFQEVSRRSADDQGLPFENARLLLKA</sequence>
<dbReference type="RefSeq" id="WP_377399000.1">
    <property type="nucleotide sequence ID" value="NZ_JBHUEQ010000015.1"/>
</dbReference>
<dbReference type="PANTHER" id="PTHR43800">
    <property type="entry name" value="PEPTIDYL-LYSINE N-ACETYLTRANSFERASE YJAB"/>
    <property type="match status" value="1"/>
</dbReference>
<dbReference type="EC" id="2.3.1.-" evidence="4"/>
<feature type="domain" description="N-acetyltransferase" evidence="3">
    <location>
        <begin position="6"/>
        <end position="148"/>
    </location>
</feature>
<name>A0ABW4M454_9HYPH</name>
<dbReference type="PANTHER" id="PTHR43800:SF1">
    <property type="entry name" value="PEPTIDYL-LYSINE N-ACETYLTRANSFERASE YJAB"/>
    <property type="match status" value="1"/>
</dbReference>
<evidence type="ECO:0000256" key="2">
    <source>
        <dbReference type="ARBA" id="ARBA00023315"/>
    </source>
</evidence>
<dbReference type="InterPro" id="IPR000182">
    <property type="entry name" value="GNAT_dom"/>
</dbReference>
<dbReference type="SUPFAM" id="SSF55729">
    <property type="entry name" value="Acyl-CoA N-acyltransferases (Nat)"/>
    <property type="match status" value="1"/>
</dbReference>
<reference evidence="5" key="1">
    <citation type="journal article" date="2019" name="Int. J. Syst. Evol. Microbiol.">
        <title>The Global Catalogue of Microorganisms (GCM) 10K type strain sequencing project: providing services to taxonomists for standard genome sequencing and annotation.</title>
        <authorList>
            <consortium name="The Broad Institute Genomics Platform"/>
            <consortium name="The Broad Institute Genome Sequencing Center for Infectious Disease"/>
            <person name="Wu L."/>
            <person name="Ma J."/>
        </authorList>
    </citation>
    <scope>NUCLEOTIDE SEQUENCE [LARGE SCALE GENOMIC DNA]</scope>
    <source>
        <strain evidence="5">CG52</strain>
    </source>
</reference>
<gene>
    <name evidence="4" type="ORF">ACFSE1_07995</name>
</gene>
<dbReference type="Pfam" id="PF13508">
    <property type="entry name" value="Acetyltransf_7"/>
    <property type="match status" value="1"/>
</dbReference>
<accession>A0ABW4M454</accession>
<dbReference type="GO" id="GO:0016746">
    <property type="term" value="F:acyltransferase activity"/>
    <property type="evidence" value="ECO:0007669"/>
    <property type="project" value="UniProtKB-KW"/>
</dbReference>
<evidence type="ECO:0000313" key="4">
    <source>
        <dbReference type="EMBL" id="MFD1745396.1"/>
    </source>
</evidence>
<comment type="caution">
    <text evidence="4">The sequence shown here is derived from an EMBL/GenBank/DDBJ whole genome shotgun (WGS) entry which is preliminary data.</text>
</comment>
<evidence type="ECO:0000259" key="3">
    <source>
        <dbReference type="PROSITE" id="PS51186"/>
    </source>
</evidence>
<dbReference type="InterPro" id="IPR016181">
    <property type="entry name" value="Acyl_CoA_acyltransferase"/>
</dbReference>
<proteinExistence type="predicted"/>
<dbReference type="Gene3D" id="3.40.630.30">
    <property type="match status" value="1"/>
</dbReference>
<evidence type="ECO:0000313" key="5">
    <source>
        <dbReference type="Proteomes" id="UP001597322"/>
    </source>
</evidence>
<organism evidence="4 5">
    <name type="scientific">Rhizobium helianthi</name>
    <dbReference type="NCBI Taxonomy" id="1132695"/>
    <lineage>
        <taxon>Bacteria</taxon>
        <taxon>Pseudomonadati</taxon>
        <taxon>Pseudomonadota</taxon>
        <taxon>Alphaproteobacteria</taxon>
        <taxon>Hyphomicrobiales</taxon>
        <taxon>Rhizobiaceae</taxon>
        <taxon>Rhizobium/Agrobacterium group</taxon>
        <taxon>Rhizobium</taxon>
    </lineage>
</organism>
<dbReference type="EMBL" id="JBHUEQ010000015">
    <property type="protein sequence ID" value="MFD1745396.1"/>
    <property type="molecule type" value="Genomic_DNA"/>
</dbReference>
<keyword evidence="1 4" id="KW-0808">Transferase</keyword>
<keyword evidence="5" id="KW-1185">Reference proteome</keyword>